<dbReference type="PANTHER" id="PTHR43820">
    <property type="entry name" value="HIGH-AFFINITY BRANCHED-CHAIN AMINO ACID TRANSPORT ATP-BINDING PROTEIN LIVF"/>
    <property type="match status" value="1"/>
</dbReference>
<keyword evidence="2" id="KW-0813">Transport</keyword>
<gene>
    <name evidence="7" type="ORF">GCM10007977_091670</name>
</gene>
<accession>A0A917UBC1</accession>
<dbReference type="GO" id="GO:0005524">
    <property type="term" value="F:ATP binding"/>
    <property type="evidence" value="ECO:0007669"/>
    <property type="project" value="UniProtKB-KW"/>
</dbReference>
<dbReference type="CDD" id="cd03224">
    <property type="entry name" value="ABC_TM1139_LivF_branched"/>
    <property type="match status" value="1"/>
</dbReference>
<evidence type="ECO:0000313" key="7">
    <source>
        <dbReference type="EMBL" id="GGM75833.1"/>
    </source>
</evidence>
<comment type="similarity">
    <text evidence="1">Belongs to the ABC transporter superfamily.</text>
</comment>
<evidence type="ECO:0000256" key="5">
    <source>
        <dbReference type="ARBA" id="ARBA00022970"/>
    </source>
</evidence>
<keyword evidence="5" id="KW-0029">Amino-acid transport</keyword>
<dbReference type="GO" id="GO:0016887">
    <property type="term" value="F:ATP hydrolysis activity"/>
    <property type="evidence" value="ECO:0007669"/>
    <property type="project" value="InterPro"/>
</dbReference>
<dbReference type="InterPro" id="IPR003593">
    <property type="entry name" value="AAA+_ATPase"/>
</dbReference>
<name>A0A917UBC1_9ACTN</name>
<keyword evidence="4 7" id="KW-0067">ATP-binding</keyword>
<dbReference type="Gene3D" id="3.40.50.300">
    <property type="entry name" value="P-loop containing nucleotide triphosphate hydrolases"/>
    <property type="match status" value="1"/>
</dbReference>
<organism evidence="7 8">
    <name type="scientific">Dactylosporangium sucinum</name>
    <dbReference type="NCBI Taxonomy" id="1424081"/>
    <lineage>
        <taxon>Bacteria</taxon>
        <taxon>Bacillati</taxon>
        <taxon>Actinomycetota</taxon>
        <taxon>Actinomycetes</taxon>
        <taxon>Micromonosporales</taxon>
        <taxon>Micromonosporaceae</taxon>
        <taxon>Dactylosporangium</taxon>
    </lineage>
</organism>
<keyword evidence="8" id="KW-1185">Reference proteome</keyword>
<evidence type="ECO:0000256" key="3">
    <source>
        <dbReference type="ARBA" id="ARBA00022741"/>
    </source>
</evidence>
<dbReference type="Pfam" id="PF00005">
    <property type="entry name" value="ABC_tran"/>
    <property type="match status" value="1"/>
</dbReference>
<dbReference type="InterPro" id="IPR017871">
    <property type="entry name" value="ABC_transporter-like_CS"/>
</dbReference>
<dbReference type="AlphaFoldDB" id="A0A917UBC1"/>
<dbReference type="GO" id="GO:0015807">
    <property type="term" value="P:L-amino acid transport"/>
    <property type="evidence" value="ECO:0007669"/>
    <property type="project" value="TreeGrafter"/>
</dbReference>
<dbReference type="InterPro" id="IPR003439">
    <property type="entry name" value="ABC_transporter-like_ATP-bd"/>
</dbReference>
<keyword evidence="3" id="KW-0547">Nucleotide-binding</keyword>
<evidence type="ECO:0000256" key="1">
    <source>
        <dbReference type="ARBA" id="ARBA00005417"/>
    </source>
</evidence>
<feature type="domain" description="ABC transporter" evidence="6">
    <location>
        <begin position="2"/>
        <end position="238"/>
    </location>
</feature>
<evidence type="ECO:0000259" key="6">
    <source>
        <dbReference type="PROSITE" id="PS50893"/>
    </source>
</evidence>
<evidence type="ECO:0000256" key="2">
    <source>
        <dbReference type="ARBA" id="ARBA00022448"/>
    </source>
</evidence>
<dbReference type="EMBL" id="BMPI01000071">
    <property type="protein sequence ID" value="GGM75833.1"/>
    <property type="molecule type" value="Genomic_DNA"/>
</dbReference>
<dbReference type="SUPFAM" id="SSF52540">
    <property type="entry name" value="P-loop containing nucleoside triphosphate hydrolases"/>
    <property type="match status" value="1"/>
</dbReference>
<dbReference type="GO" id="GO:0015658">
    <property type="term" value="F:branched-chain amino acid transmembrane transporter activity"/>
    <property type="evidence" value="ECO:0007669"/>
    <property type="project" value="TreeGrafter"/>
</dbReference>
<reference evidence="7" key="1">
    <citation type="journal article" date="2014" name="Int. J. Syst. Evol. Microbiol.">
        <title>Complete genome sequence of Corynebacterium casei LMG S-19264T (=DSM 44701T), isolated from a smear-ripened cheese.</title>
        <authorList>
            <consortium name="US DOE Joint Genome Institute (JGI-PGF)"/>
            <person name="Walter F."/>
            <person name="Albersmeier A."/>
            <person name="Kalinowski J."/>
            <person name="Ruckert C."/>
        </authorList>
    </citation>
    <scope>NUCLEOTIDE SEQUENCE</scope>
    <source>
        <strain evidence="7">JCM 19831</strain>
    </source>
</reference>
<dbReference type="InterPro" id="IPR027417">
    <property type="entry name" value="P-loop_NTPase"/>
</dbReference>
<comment type="caution">
    <text evidence="7">The sequence shown here is derived from an EMBL/GenBank/DDBJ whole genome shotgun (WGS) entry which is preliminary data.</text>
</comment>
<protein>
    <submittedName>
        <fullName evidence="7">ABC transporter ATP-binding protein</fullName>
    </submittedName>
</protein>
<evidence type="ECO:0000313" key="8">
    <source>
        <dbReference type="Proteomes" id="UP000642070"/>
    </source>
</evidence>
<dbReference type="PANTHER" id="PTHR43820:SF8">
    <property type="entry name" value="ABC TRANSPORTER SUBSTRATE-BINDING PROTEIN"/>
    <property type="match status" value="1"/>
</dbReference>
<sequence length="261" mass="28976">MLRVQNLEVVYDDVMLVLRGVSLAVPPGRIVALLGANGAGKTTLLRALSGLLDVHDGAVTKGAVTLDDRPIHRLRPSAIVRRGVTQVMEGRRTFAELTVEENLRLGAHTRRRGRAEALERMYALFPVLQQRRGSIAGYLSGGEQQMLAMGRALMSEPKYLLLDEPSLGLAPRMVEQVRDLIVEINRGGTSVLLVEQNATMALSIAEHGYVLENGKVVLDKPAAELLADEDIREFYLGLRTEGSTKTFRDVKHYKRRKRWLS</sequence>
<dbReference type="PROSITE" id="PS50893">
    <property type="entry name" value="ABC_TRANSPORTER_2"/>
    <property type="match status" value="1"/>
</dbReference>
<dbReference type="Proteomes" id="UP000642070">
    <property type="component" value="Unassembled WGS sequence"/>
</dbReference>
<dbReference type="SMART" id="SM00382">
    <property type="entry name" value="AAA"/>
    <property type="match status" value="1"/>
</dbReference>
<proteinExistence type="inferred from homology"/>
<evidence type="ECO:0000256" key="4">
    <source>
        <dbReference type="ARBA" id="ARBA00022840"/>
    </source>
</evidence>
<reference evidence="7" key="2">
    <citation type="submission" date="2020-09" db="EMBL/GenBank/DDBJ databases">
        <authorList>
            <person name="Sun Q."/>
            <person name="Ohkuma M."/>
        </authorList>
    </citation>
    <scope>NUCLEOTIDE SEQUENCE</scope>
    <source>
        <strain evidence="7">JCM 19831</strain>
    </source>
</reference>
<dbReference type="PROSITE" id="PS00211">
    <property type="entry name" value="ABC_TRANSPORTER_1"/>
    <property type="match status" value="1"/>
</dbReference>
<dbReference type="InterPro" id="IPR052156">
    <property type="entry name" value="BCAA_Transport_ATP-bd_LivF"/>
</dbReference>